<dbReference type="EMBL" id="CP127173">
    <property type="protein sequence ID" value="WIV55413.1"/>
    <property type="molecule type" value="Genomic_DNA"/>
</dbReference>
<dbReference type="Proteomes" id="UP001227101">
    <property type="component" value="Chromosome"/>
</dbReference>
<evidence type="ECO:0000313" key="1">
    <source>
        <dbReference type="EMBL" id="WIV55413.1"/>
    </source>
</evidence>
<accession>A0ABY8XIF1</accession>
<proteinExistence type="predicted"/>
<name>A0ABY8XIF1_9PSEU</name>
<gene>
    <name evidence="1" type="ORF">QP939_42445</name>
</gene>
<protein>
    <submittedName>
        <fullName evidence="1">Uncharacterized protein</fullName>
    </submittedName>
</protein>
<keyword evidence="2" id="KW-1185">Reference proteome</keyword>
<organism evidence="1 2">
    <name type="scientific">Amycolatopsis nalaikhensis</name>
    <dbReference type="NCBI Taxonomy" id="715472"/>
    <lineage>
        <taxon>Bacteria</taxon>
        <taxon>Bacillati</taxon>
        <taxon>Actinomycetota</taxon>
        <taxon>Actinomycetes</taxon>
        <taxon>Pseudonocardiales</taxon>
        <taxon>Pseudonocardiaceae</taxon>
        <taxon>Amycolatopsis</taxon>
    </lineage>
</organism>
<sequence length="48" mass="5041">MRVRLKPADMTLELGKGMLLAGAGRGAGVPLTPRPAAHQLDGTYAQPR</sequence>
<reference evidence="1 2" key="1">
    <citation type="submission" date="2023-06" db="EMBL/GenBank/DDBJ databases">
        <authorList>
            <person name="Oyuntsetseg B."/>
            <person name="Kim S.B."/>
        </authorList>
    </citation>
    <scope>NUCLEOTIDE SEQUENCE [LARGE SCALE GENOMIC DNA]</scope>
    <source>
        <strain evidence="1 2">2-2</strain>
    </source>
</reference>
<evidence type="ECO:0000313" key="2">
    <source>
        <dbReference type="Proteomes" id="UP001227101"/>
    </source>
</evidence>
<dbReference type="RefSeq" id="WP_285452336.1">
    <property type="nucleotide sequence ID" value="NZ_CP127173.1"/>
</dbReference>